<dbReference type="PANTHER" id="PTHR12214">
    <property type="entry name" value="GC-RICH SEQUENCE DNA-BINDING FACTOR"/>
    <property type="match status" value="1"/>
</dbReference>
<feature type="compositionally biased region" description="Basic and acidic residues" evidence="4">
    <location>
        <begin position="468"/>
        <end position="477"/>
    </location>
</feature>
<dbReference type="STRING" id="71717.A0A4Y7U1D2"/>
<dbReference type="GO" id="GO:0071008">
    <property type="term" value="C:U2-type post-mRNA release spliceosomal complex"/>
    <property type="evidence" value="ECO:0007669"/>
    <property type="project" value="InterPro"/>
</dbReference>
<keyword evidence="2" id="KW-0539">Nucleus</keyword>
<keyword evidence="6" id="KW-1185">Reference proteome</keyword>
<feature type="region of interest" description="Disordered" evidence="4">
    <location>
        <begin position="1"/>
        <end position="78"/>
    </location>
</feature>
<keyword evidence="3" id="KW-0175">Coiled coil</keyword>
<comment type="caution">
    <text evidence="5">The sequence shown here is derived from an EMBL/GenBank/DDBJ whole genome shotgun (WGS) entry which is preliminary data.</text>
</comment>
<reference evidence="5 6" key="1">
    <citation type="journal article" date="2019" name="Nat. Ecol. Evol.">
        <title>Megaphylogeny resolves global patterns of mushroom evolution.</title>
        <authorList>
            <person name="Varga T."/>
            <person name="Krizsan K."/>
            <person name="Foldi C."/>
            <person name="Dima B."/>
            <person name="Sanchez-Garcia M."/>
            <person name="Sanchez-Ramirez S."/>
            <person name="Szollosi G.J."/>
            <person name="Szarkandi J.G."/>
            <person name="Papp V."/>
            <person name="Albert L."/>
            <person name="Andreopoulos W."/>
            <person name="Angelini C."/>
            <person name="Antonin V."/>
            <person name="Barry K.W."/>
            <person name="Bougher N.L."/>
            <person name="Buchanan P."/>
            <person name="Buyck B."/>
            <person name="Bense V."/>
            <person name="Catcheside P."/>
            <person name="Chovatia M."/>
            <person name="Cooper J."/>
            <person name="Damon W."/>
            <person name="Desjardin D."/>
            <person name="Finy P."/>
            <person name="Geml J."/>
            <person name="Haridas S."/>
            <person name="Hughes K."/>
            <person name="Justo A."/>
            <person name="Karasinski D."/>
            <person name="Kautmanova I."/>
            <person name="Kiss B."/>
            <person name="Kocsube S."/>
            <person name="Kotiranta H."/>
            <person name="LaButti K.M."/>
            <person name="Lechner B.E."/>
            <person name="Liimatainen K."/>
            <person name="Lipzen A."/>
            <person name="Lukacs Z."/>
            <person name="Mihaltcheva S."/>
            <person name="Morgado L.N."/>
            <person name="Niskanen T."/>
            <person name="Noordeloos M.E."/>
            <person name="Ohm R.A."/>
            <person name="Ortiz-Santana B."/>
            <person name="Ovrebo C."/>
            <person name="Racz N."/>
            <person name="Riley R."/>
            <person name="Savchenko A."/>
            <person name="Shiryaev A."/>
            <person name="Soop K."/>
            <person name="Spirin V."/>
            <person name="Szebenyi C."/>
            <person name="Tomsovsky M."/>
            <person name="Tulloss R.E."/>
            <person name="Uehling J."/>
            <person name="Grigoriev I.V."/>
            <person name="Vagvolgyi C."/>
            <person name="Papp T."/>
            <person name="Martin F.M."/>
            <person name="Miettinen O."/>
            <person name="Hibbett D.S."/>
            <person name="Nagy L.G."/>
        </authorList>
    </citation>
    <scope>NUCLEOTIDE SEQUENCE [LARGE SCALE GENOMIC DNA]</scope>
    <source>
        <strain evidence="5 6">FP101781</strain>
    </source>
</reference>
<organism evidence="5 6">
    <name type="scientific">Coprinellus micaceus</name>
    <name type="common">Glistening ink-cap mushroom</name>
    <name type="synonym">Coprinus micaceus</name>
    <dbReference type="NCBI Taxonomy" id="71717"/>
    <lineage>
        <taxon>Eukaryota</taxon>
        <taxon>Fungi</taxon>
        <taxon>Dikarya</taxon>
        <taxon>Basidiomycota</taxon>
        <taxon>Agaricomycotina</taxon>
        <taxon>Agaricomycetes</taxon>
        <taxon>Agaricomycetidae</taxon>
        <taxon>Agaricales</taxon>
        <taxon>Agaricineae</taxon>
        <taxon>Psathyrellaceae</taxon>
        <taxon>Coprinellus</taxon>
    </lineage>
</organism>
<feature type="compositionally biased region" description="Polar residues" evidence="4">
    <location>
        <begin position="156"/>
        <end position="169"/>
    </location>
</feature>
<name>A0A4Y7U1D2_COPMI</name>
<dbReference type="Proteomes" id="UP000298030">
    <property type="component" value="Unassembled WGS sequence"/>
</dbReference>
<accession>A0A4Y7U1D2</accession>
<feature type="region of interest" description="Disordered" evidence="4">
    <location>
        <begin position="156"/>
        <end position="176"/>
    </location>
</feature>
<evidence type="ECO:0000256" key="2">
    <source>
        <dbReference type="ARBA" id="ARBA00023242"/>
    </source>
</evidence>
<feature type="coiled-coil region" evidence="3">
    <location>
        <begin position="242"/>
        <end position="272"/>
    </location>
</feature>
<evidence type="ECO:0008006" key="7">
    <source>
        <dbReference type="Google" id="ProtNLM"/>
    </source>
</evidence>
<evidence type="ECO:0000313" key="5">
    <source>
        <dbReference type="EMBL" id="TEB40051.1"/>
    </source>
</evidence>
<feature type="region of interest" description="Disordered" evidence="4">
    <location>
        <begin position="198"/>
        <end position="219"/>
    </location>
</feature>
<dbReference type="InterPro" id="IPR028211">
    <property type="entry name" value="Ntr2"/>
</dbReference>
<proteinExistence type="predicted"/>
<comment type="subcellular location">
    <subcellularLocation>
        <location evidence="1">Nucleus</location>
    </subcellularLocation>
</comment>
<evidence type="ECO:0000256" key="4">
    <source>
        <dbReference type="SAM" id="MobiDB-lite"/>
    </source>
</evidence>
<feature type="region of interest" description="Disordered" evidence="4">
    <location>
        <begin position="407"/>
        <end position="491"/>
    </location>
</feature>
<feature type="compositionally biased region" description="Basic residues" evidence="4">
    <location>
        <begin position="452"/>
        <end position="467"/>
    </location>
</feature>
<evidence type="ECO:0000256" key="3">
    <source>
        <dbReference type="SAM" id="Coils"/>
    </source>
</evidence>
<dbReference type="Pfam" id="PF15458">
    <property type="entry name" value="NTR2"/>
    <property type="match status" value="1"/>
</dbReference>
<sequence length="775" mass="87256">MDNSAPPLIIKRSSKNKAQRTRQTTPDPEEKKDVEVNSGSAEESPSALAAKLKNKAKKSRNKPQLSFGGAEEEGDGEVFQVKKSKLSKKMVLGKLAAKVPMNLDQATISPAVTGPKYDADYLNQLKASTPTSRPPRIPDVDPMAMDLDVASFEDGGTSTEAVIPSQSSVKEAKEKRDRLRKMKVSGEEDFISLSVTKRDEYAGPHPESRLVREEDELGEGDDEFADYTSAQDRIALGKKSWKLEASKRRAAMEELINDAEEVDEESMEWEQEQLRRGGHTPYEPSTSVKPKETYTPAKMPAHADVPTLQPALNRLAQQIGRLTVSHANNSAALQTLTQERQDVERREVEMRDLVIKAEVKRAWFGDFREWLESVAGFLDEKYPMLEKLEEDHLTLLRERLELISSQRQLDDEDDLSTIYGPLPTPTTETEEPEETDEPGRIVPKPSSTILRRERRAARTIRHAHRVQKRDSQGRPEQEEGYSTDSSLPPPDASDYAAAVADLRTRKKEVLKDVRAEEFRNPTGERWAAWRERYGDVYRNAWGGLGVVSAWEFWVRLEVVGWDCIEDPRSLDSFKWYKSLYEYSRPSIEGAEEDEERELGPDGDLVASMISTAIIPRVCKLIEGGGLDVYSEAHIKRVVDLAEEIEATMDEGNGKFQTLLSVILSRFRSAVEETASLLAKFEASNTSAAPFNPEAIPSRRRFLLRRVKLLKNLWRWKRYTGEKFGVDQLITRLVEKCFIGVAEGGWGVGGSDAAQTIAAILPKELIPVQMKRLLNM</sequence>
<feature type="compositionally biased region" description="Basic and acidic residues" evidence="4">
    <location>
        <begin position="198"/>
        <end position="212"/>
    </location>
</feature>
<dbReference type="PANTHER" id="PTHR12214:SF0">
    <property type="entry name" value="LD29489P"/>
    <property type="match status" value="1"/>
</dbReference>
<dbReference type="GO" id="GO:0000390">
    <property type="term" value="P:spliceosomal complex disassembly"/>
    <property type="evidence" value="ECO:0007669"/>
    <property type="project" value="InterPro"/>
</dbReference>
<evidence type="ECO:0000313" key="6">
    <source>
        <dbReference type="Proteomes" id="UP000298030"/>
    </source>
</evidence>
<dbReference type="InterPro" id="IPR012890">
    <property type="entry name" value="GCFC2-like"/>
</dbReference>
<feature type="compositionally biased region" description="Basic residues" evidence="4">
    <location>
        <begin position="52"/>
        <end position="61"/>
    </location>
</feature>
<dbReference type="EMBL" id="QPFP01000001">
    <property type="protein sequence ID" value="TEB40051.1"/>
    <property type="molecule type" value="Genomic_DNA"/>
</dbReference>
<protein>
    <recommendedName>
        <fullName evidence="7">GCFC-domain-containing protein</fullName>
    </recommendedName>
</protein>
<dbReference type="GO" id="GO:0003677">
    <property type="term" value="F:DNA binding"/>
    <property type="evidence" value="ECO:0007669"/>
    <property type="project" value="InterPro"/>
</dbReference>
<gene>
    <name evidence="5" type="ORF">FA13DRAFT_1619186</name>
</gene>
<evidence type="ECO:0000256" key="1">
    <source>
        <dbReference type="ARBA" id="ARBA00004123"/>
    </source>
</evidence>
<dbReference type="AlphaFoldDB" id="A0A4Y7U1D2"/>
<dbReference type="OrthoDB" id="429427at2759"/>